<dbReference type="InterPro" id="IPR050079">
    <property type="entry name" value="DEAD_box_RNA_helicase"/>
</dbReference>
<feature type="domain" description="Helicase C-terminal" evidence="8">
    <location>
        <begin position="1211"/>
        <end position="1361"/>
    </location>
</feature>
<keyword evidence="7" id="KW-0472">Membrane</keyword>
<dbReference type="SMART" id="SM00490">
    <property type="entry name" value="HELICc"/>
    <property type="match status" value="1"/>
</dbReference>
<dbReference type="SUPFAM" id="SSF52540">
    <property type="entry name" value="P-loop containing nucleoside triphosphate hydrolases"/>
    <property type="match status" value="1"/>
</dbReference>
<dbReference type="GO" id="GO:0005524">
    <property type="term" value="F:ATP binding"/>
    <property type="evidence" value="ECO:0007669"/>
    <property type="project" value="UniProtKB-KW"/>
</dbReference>
<keyword evidence="3 9" id="KW-0347">Helicase</keyword>
<evidence type="ECO:0000256" key="1">
    <source>
        <dbReference type="ARBA" id="ARBA00022741"/>
    </source>
</evidence>
<dbReference type="GO" id="GO:0003724">
    <property type="term" value="F:RNA helicase activity"/>
    <property type="evidence" value="ECO:0007669"/>
    <property type="project" value="TreeGrafter"/>
</dbReference>
<evidence type="ECO:0000256" key="4">
    <source>
        <dbReference type="ARBA" id="ARBA00022840"/>
    </source>
</evidence>
<protein>
    <submittedName>
        <fullName evidence="9">Putative ATP-dependent RNA helicase ddx42</fullName>
    </submittedName>
</protein>
<dbReference type="EMBL" id="LSRX01000512">
    <property type="protein sequence ID" value="OLP95197.1"/>
    <property type="molecule type" value="Genomic_DNA"/>
</dbReference>
<feature type="compositionally biased region" description="Pro residues" evidence="6">
    <location>
        <begin position="307"/>
        <end position="316"/>
    </location>
</feature>
<reference evidence="9 10" key="1">
    <citation type="submission" date="2016-02" db="EMBL/GenBank/DDBJ databases">
        <title>Genome analysis of coral dinoflagellate symbionts highlights evolutionary adaptations to a symbiotic lifestyle.</title>
        <authorList>
            <person name="Aranda M."/>
            <person name="Li Y."/>
            <person name="Liew Y.J."/>
            <person name="Baumgarten S."/>
            <person name="Simakov O."/>
            <person name="Wilson M."/>
            <person name="Piel J."/>
            <person name="Ashoor H."/>
            <person name="Bougouffa S."/>
            <person name="Bajic V.B."/>
            <person name="Ryu T."/>
            <person name="Ravasi T."/>
            <person name="Bayer T."/>
            <person name="Micklem G."/>
            <person name="Kim H."/>
            <person name="Bhak J."/>
            <person name="Lajeunesse T.C."/>
            <person name="Voolstra C.R."/>
        </authorList>
    </citation>
    <scope>NUCLEOTIDE SEQUENCE [LARGE SCALE GENOMIC DNA]</scope>
    <source>
        <strain evidence="9 10">CCMP2467</strain>
    </source>
</reference>
<keyword evidence="7" id="KW-0812">Transmembrane</keyword>
<feature type="transmembrane region" description="Helical" evidence="7">
    <location>
        <begin position="1223"/>
        <end position="1243"/>
    </location>
</feature>
<dbReference type="Proteomes" id="UP000186817">
    <property type="component" value="Unassembled WGS sequence"/>
</dbReference>
<feature type="transmembrane region" description="Helical" evidence="7">
    <location>
        <begin position="1162"/>
        <end position="1183"/>
    </location>
</feature>
<dbReference type="Gene3D" id="3.40.50.300">
    <property type="entry name" value="P-loop containing nucleotide triphosphate hydrolases"/>
    <property type="match status" value="1"/>
</dbReference>
<dbReference type="OrthoDB" id="8056975at2759"/>
<evidence type="ECO:0000313" key="10">
    <source>
        <dbReference type="Proteomes" id="UP000186817"/>
    </source>
</evidence>
<comment type="caution">
    <text evidence="9">The sequence shown here is derived from an EMBL/GenBank/DDBJ whole genome shotgun (WGS) entry which is preliminary data.</text>
</comment>
<dbReference type="PANTHER" id="PTHR47959">
    <property type="entry name" value="ATP-DEPENDENT RNA HELICASE RHLE-RELATED"/>
    <property type="match status" value="1"/>
</dbReference>
<keyword evidence="5" id="KW-0175">Coiled coil</keyword>
<feature type="transmembrane region" description="Helical" evidence="7">
    <location>
        <begin position="986"/>
        <end position="1005"/>
    </location>
</feature>
<evidence type="ECO:0000313" key="9">
    <source>
        <dbReference type="EMBL" id="OLP95197.1"/>
    </source>
</evidence>
<dbReference type="PROSITE" id="PS51194">
    <property type="entry name" value="HELICASE_CTER"/>
    <property type="match status" value="1"/>
</dbReference>
<dbReference type="GO" id="GO:0016787">
    <property type="term" value="F:hydrolase activity"/>
    <property type="evidence" value="ECO:0007669"/>
    <property type="project" value="UniProtKB-KW"/>
</dbReference>
<feature type="region of interest" description="Disordered" evidence="6">
    <location>
        <begin position="148"/>
        <end position="201"/>
    </location>
</feature>
<dbReference type="InterPro" id="IPR027417">
    <property type="entry name" value="P-loop_NTPase"/>
</dbReference>
<feature type="compositionally biased region" description="Basic residues" evidence="6">
    <location>
        <begin position="1"/>
        <end position="10"/>
    </location>
</feature>
<evidence type="ECO:0000256" key="2">
    <source>
        <dbReference type="ARBA" id="ARBA00022801"/>
    </source>
</evidence>
<evidence type="ECO:0000256" key="6">
    <source>
        <dbReference type="SAM" id="MobiDB-lite"/>
    </source>
</evidence>
<dbReference type="InterPro" id="IPR001650">
    <property type="entry name" value="Helicase_C-like"/>
</dbReference>
<keyword evidence="7" id="KW-1133">Transmembrane helix</keyword>
<feature type="region of interest" description="Disordered" evidence="6">
    <location>
        <begin position="283"/>
        <end position="317"/>
    </location>
</feature>
<feature type="transmembrane region" description="Helical" evidence="7">
    <location>
        <begin position="1190"/>
        <end position="1217"/>
    </location>
</feature>
<feature type="compositionally biased region" description="Basic and acidic residues" evidence="6">
    <location>
        <begin position="11"/>
        <end position="25"/>
    </location>
</feature>
<evidence type="ECO:0000256" key="3">
    <source>
        <dbReference type="ARBA" id="ARBA00022806"/>
    </source>
</evidence>
<feature type="region of interest" description="Disordered" evidence="6">
    <location>
        <begin position="1"/>
        <end position="79"/>
    </location>
</feature>
<sequence>MDSLIRRRGSAAKDSEEASVAKEPDYSAALSQAGACGTPGTGTSAVPVNGLRPGEISPGTLESGKGVGKPTGELPFANPFHSDKVRAEVDLIRSRPATLDVDANRLGLEAETAALGEVGNRFPMEPNYAAMPGSDLGREEAPRVARVEANADSPSHELGRGEAVPGIKDPVAQESRDEGIKEVWTAPGVDTSGCRPAEPGEHADMEDRELIPVELDRLGRMENLLQQVIEENKTLKRRLEVESRSHSSWYSGGMAAEQPFSPATFGQRAEDVHRFLSADFPGSAATGGSDKRAKAAAISSAKDSGPTRPPPPPPPKVAAEEELVHYLRCFLLFAVAQGALELLEFGGPAKKALEAVGALESDNRFKSFGWVGTLLKLLQRAWMLWKWEQANQAEVEVRKAALSLEVGDKVEESSGDRLEGRDLELEKELPDCGSLAEVGPAGLRPPEDLLELPDGPGLSAVSFRVRGKRAEEGVVAPGAEQGIYPTWTAGESPAGNRAELAVQQLKGFVRKLLFVAVRALQREIPLAADEVHVDQFLQTRTVGLPEARKELEKWKDPALEEVSSLEDVNRAVDRVSVTDVDKWAAEGIQIVQLPGKVVLTRKSGTGKRRCRAVCCGNYLPTDKLGLSREDLYASGAESLSVKVALIFAAGFSSWTGVTIDVKSAFLYAPIRSDAKGSEERIIVKPPNFLLELGIMTKEDRWWVRKALYGLPTSPRDWGRYRDAEFAKFCLQWGNDEYQLVQTMSDDALWVARKITKTGYGDIAGLLVVYVDDLLFLGPRGLGEAFVAAVQAEAVKEAQAMTGQNGFWNFTRTHRIAHVVDGAELVTMIAGVQVAEAVQPLISELIEQDTTVSLLADNEAAIRAFDAAPAGWRSRHLRMRAYAARERISANLLRVTHLPGEFQIADIATKPLARARILQLLELANVRGQLAVAESVQNARMLSRLSLGVASNAGEVAQTLAGLALLALLPRARGQPAEDQLELSWNWLVWTLGILVVGVGSLWGWWCFSCWSGTILAGGFEDLAGVLGSDLEEEVFRSGGAQKKFPQAQVFRSGGAQKKFPQAYLRSGIRAYPFEEASDEEDLEIDERTWNYVPEGFDEKVQLLLGQLKNEIGYVTARQTGFKFMREKTIIFCNSTDTASRPFTCCKFKLAVMICVSKASINIIIIIIIIIVIVIVIVIVIITITITITIIIIIIIIIITIIIIFFCFFISSIVMILITVSITIIIMIIPVVIVADVMLGELLATTHGFRKLGLFVKKIGYDERRKRLKMFREGRIMLMVSTDLLSRGIDIPDLKNVIQFDFSRNIVNHLLRSGRASRAGARGRVFCMYDDDEQGGKALAEAIQELGTQPLDGRRAGDHYEAFVRERLTGSYEKQDAARFVADLGGEQCRMLNELWTQAMTISEESTERLWDLLKPDERQAVAGRHSAVADIITEAEVNVKELLGSKAEVLLGVCWLAQLWR</sequence>
<dbReference type="Pfam" id="PF00271">
    <property type="entry name" value="Helicase_C"/>
    <property type="match status" value="1"/>
</dbReference>
<name>A0A1Q9DJ29_SYMMI</name>
<keyword evidence="2" id="KW-0378">Hydrolase</keyword>
<accession>A0A1Q9DJ29</accession>
<feature type="coiled-coil region" evidence="5">
    <location>
        <begin position="218"/>
        <end position="245"/>
    </location>
</feature>
<feature type="compositionally biased region" description="Low complexity" evidence="6">
    <location>
        <begin position="295"/>
        <end position="304"/>
    </location>
</feature>
<gene>
    <name evidence="9" type="primary">ddx42</name>
    <name evidence="9" type="ORF">AK812_SmicGene22681</name>
</gene>
<keyword evidence="1" id="KW-0547">Nucleotide-binding</keyword>
<dbReference type="GO" id="GO:0005829">
    <property type="term" value="C:cytosol"/>
    <property type="evidence" value="ECO:0007669"/>
    <property type="project" value="TreeGrafter"/>
</dbReference>
<organism evidence="9 10">
    <name type="scientific">Symbiodinium microadriaticum</name>
    <name type="common">Dinoflagellate</name>
    <name type="synonym">Zooxanthella microadriatica</name>
    <dbReference type="NCBI Taxonomy" id="2951"/>
    <lineage>
        <taxon>Eukaryota</taxon>
        <taxon>Sar</taxon>
        <taxon>Alveolata</taxon>
        <taxon>Dinophyceae</taxon>
        <taxon>Suessiales</taxon>
        <taxon>Symbiodiniaceae</taxon>
        <taxon>Symbiodinium</taxon>
    </lineage>
</organism>
<evidence type="ECO:0000256" key="7">
    <source>
        <dbReference type="SAM" id="Phobius"/>
    </source>
</evidence>
<keyword evidence="4" id="KW-0067">ATP-binding</keyword>
<evidence type="ECO:0000256" key="5">
    <source>
        <dbReference type="SAM" id="Coils"/>
    </source>
</evidence>
<evidence type="ECO:0000259" key="8">
    <source>
        <dbReference type="PROSITE" id="PS51194"/>
    </source>
</evidence>
<keyword evidence="10" id="KW-1185">Reference proteome</keyword>
<proteinExistence type="predicted"/>
<dbReference type="PANTHER" id="PTHR47959:SF1">
    <property type="entry name" value="ATP-DEPENDENT RNA HELICASE DBPA"/>
    <property type="match status" value="1"/>
</dbReference>